<name>A0A553NPI9_TIGCA</name>
<dbReference type="SMART" id="SM01271">
    <property type="entry name" value="LSM14"/>
    <property type="match status" value="1"/>
</dbReference>
<evidence type="ECO:0000259" key="7">
    <source>
        <dbReference type="PROSITE" id="PS51512"/>
    </source>
</evidence>
<feature type="domain" description="DFDF" evidence="7">
    <location>
        <begin position="160"/>
        <end position="196"/>
    </location>
</feature>
<proteinExistence type="inferred from homology"/>
<dbReference type="InterPro" id="IPR025609">
    <property type="entry name" value="Lsm14-like_N"/>
</dbReference>
<dbReference type="InterPro" id="IPR004443">
    <property type="entry name" value="YjeF_N_dom"/>
</dbReference>
<feature type="domain" description="YjeF N-terminal" evidence="6">
    <location>
        <begin position="259"/>
        <end position="467"/>
    </location>
</feature>
<dbReference type="SMART" id="SM01199">
    <property type="entry name" value="FDF"/>
    <property type="match status" value="1"/>
</dbReference>
<evidence type="ECO:0000256" key="2">
    <source>
        <dbReference type="ARBA" id="ARBA00006610"/>
    </source>
</evidence>
<dbReference type="InterPro" id="IPR036652">
    <property type="entry name" value="YjeF_N_dom_sf"/>
</dbReference>
<evidence type="ECO:0000256" key="5">
    <source>
        <dbReference type="SAM" id="MobiDB-lite"/>
    </source>
</evidence>
<evidence type="ECO:0000256" key="1">
    <source>
        <dbReference type="ARBA" id="ARBA00004201"/>
    </source>
</evidence>
<dbReference type="PANTHER" id="PTHR13612">
    <property type="entry name" value="ENHANCER OF MRNA-DECAPPING PROTEIN 3"/>
    <property type="match status" value="1"/>
</dbReference>
<dbReference type="Pfam" id="PF03853">
    <property type="entry name" value="YjeF_N"/>
    <property type="match status" value="1"/>
</dbReference>
<feature type="region of interest" description="Disordered" evidence="5">
    <location>
        <begin position="126"/>
        <end position="150"/>
    </location>
</feature>
<dbReference type="AlphaFoldDB" id="A0A553NPI9"/>
<dbReference type="InterPro" id="IPR019050">
    <property type="entry name" value="FDF_dom"/>
</dbReference>
<dbReference type="GO" id="GO:0003729">
    <property type="term" value="F:mRNA binding"/>
    <property type="evidence" value="ECO:0007669"/>
    <property type="project" value="InterPro"/>
</dbReference>
<feature type="region of interest" description="Disordered" evidence="5">
    <location>
        <begin position="71"/>
        <end position="90"/>
    </location>
</feature>
<keyword evidence="9" id="KW-1185">Reference proteome</keyword>
<dbReference type="GO" id="GO:0031087">
    <property type="term" value="P:deadenylation-independent decapping of nuclear-transcribed mRNA"/>
    <property type="evidence" value="ECO:0007669"/>
    <property type="project" value="InterPro"/>
</dbReference>
<dbReference type="SUPFAM" id="SSF64153">
    <property type="entry name" value="YjeF N-terminal domain-like"/>
    <property type="match status" value="1"/>
</dbReference>
<gene>
    <name evidence="8" type="ORF">TCAL_11137</name>
</gene>
<dbReference type="Proteomes" id="UP000318571">
    <property type="component" value="Chromosome 4"/>
</dbReference>
<reference evidence="8 9" key="1">
    <citation type="journal article" date="2018" name="Nat. Ecol. Evol.">
        <title>Genomic signatures of mitonuclear coevolution across populations of Tigriopus californicus.</title>
        <authorList>
            <person name="Barreto F.S."/>
            <person name="Watson E.T."/>
            <person name="Lima T.G."/>
            <person name="Willett C.S."/>
            <person name="Edmands S."/>
            <person name="Li W."/>
            <person name="Burton R.S."/>
        </authorList>
    </citation>
    <scope>NUCLEOTIDE SEQUENCE [LARGE SCALE GENOMIC DNA]</scope>
    <source>
        <strain evidence="8 9">San Diego</strain>
    </source>
</reference>
<evidence type="ECO:0000256" key="3">
    <source>
        <dbReference type="ARBA" id="ARBA00015797"/>
    </source>
</evidence>
<dbReference type="Gene3D" id="2.30.30.100">
    <property type="match status" value="1"/>
</dbReference>
<protein>
    <recommendedName>
        <fullName evidence="3">Enhancer of mRNA-decapping protein 3</fullName>
    </recommendedName>
</protein>
<dbReference type="InterPro" id="IPR034107">
    <property type="entry name" value="Lsm16_N"/>
</dbReference>
<dbReference type="OMA" id="NHQWPKI"/>
<dbReference type="Gene3D" id="3.40.50.10260">
    <property type="entry name" value="YjeF N-terminal domain"/>
    <property type="match status" value="1"/>
</dbReference>
<keyword evidence="4" id="KW-0963">Cytoplasm</keyword>
<dbReference type="PROSITE" id="PS51385">
    <property type="entry name" value="YJEF_N"/>
    <property type="match status" value="1"/>
</dbReference>
<dbReference type="CDD" id="cd01737">
    <property type="entry name" value="LSm16_N"/>
    <property type="match status" value="1"/>
</dbReference>
<dbReference type="Pfam" id="PF12701">
    <property type="entry name" value="LSM14"/>
    <property type="match status" value="1"/>
</dbReference>
<evidence type="ECO:0000313" key="8">
    <source>
        <dbReference type="EMBL" id="TRY67320.1"/>
    </source>
</evidence>
<evidence type="ECO:0000256" key="4">
    <source>
        <dbReference type="ARBA" id="ARBA00022490"/>
    </source>
</evidence>
<accession>A0A553NPI9</accession>
<dbReference type="Pfam" id="PF09532">
    <property type="entry name" value="FDF"/>
    <property type="match status" value="1"/>
</dbReference>
<evidence type="ECO:0000259" key="6">
    <source>
        <dbReference type="PROSITE" id="PS51385"/>
    </source>
</evidence>
<dbReference type="EMBL" id="VCGU01000011">
    <property type="protein sequence ID" value="TRY67320.1"/>
    <property type="molecule type" value="Genomic_DNA"/>
</dbReference>
<feature type="compositionally biased region" description="Basic and acidic residues" evidence="5">
    <location>
        <begin position="140"/>
        <end position="150"/>
    </location>
</feature>
<comment type="similarity">
    <text evidence="2">Belongs to the EDC3 family.</text>
</comment>
<dbReference type="GO" id="GO:0033962">
    <property type="term" value="P:P-body assembly"/>
    <property type="evidence" value="ECO:0007669"/>
    <property type="project" value="TreeGrafter"/>
</dbReference>
<evidence type="ECO:0000313" key="9">
    <source>
        <dbReference type="Proteomes" id="UP000318571"/>
    </source>
</evidence>
<dbReference type="PROSITE" id="PS51512">
    <property type="entry name" value="DFDF"/>
    <property type="match status" value="1"/>
</dbReference>
<sequence>MNDDWLGKTVSISCGSLGHYQGVIKAVHLEGQTITLKDVFQNGKPCKMPSLTLSANSIEDINFLEVKSSDMAKKSGTPSTSTVMKRKSRPVAENLASAAATKLKTTQPARFSPAIQAVLAGQGSNAYNRGSPRKSWMEGNGEHRVPNRRERERMRDEECFQEINEVEMSEEFDFESNLALFDKRLVLEEISDNIAANQPDVVRLVDCNKRKPEAKYRNDENVLMSVPAQYRPIETGEEPPPGEYVTDSGLIVPAISIELRNTLEAKLKEHGISAERMTELMARSAVELAIHLFGGAHRLNPSNNHQVPLVVILVGPNRAGVFGLATARHLDSQGVRTAAYLPDVPHYPAHVAQELNLYKLSSGKVCTKTESLPQGPVDLVINAMEDHDMWMQERQQPWLKAAQKWILKACPRVNVMALDPPHSPDEALLPTKICLVPGLPLWQGDQFNASAAKIYSANMAIPKKLYQAPLGKM</sequence>
<dbReference type="PANTHER" id="PTHR13612:SF0">
    <property type="entry name" value="ENHANCER OF MRNA-DECAPPING PROTEIN 3"/>
    <property type="match status" value="1"/>
</dbReference>
<comment type="subcellular location">
    <subcellularLocation>
        <location evidence="1">Cytoplasm</location>
        <location evidence="1">P-body</location>
    </subcellularLocation>
</comment>
<comment type="caution">
    <text evidence="8">The sequence shown here is derived from an EMBL/GenBank/DDBJ whole genome shotgun (WGS) entry which is preliminary data.</text>
</comment>
<dbReference type="STRING" id="6832.A0A553NPI9"/>
<dbReference type="InterPro" id="IPR025762">
    <property type="entry name" value="DFDF"/>
</dbReference>
<organism evidence="8 9">
    <name type="scientific">Tigriopus californicus</name>
    <name type="common">Marine copepod</name>
    <dbReference type="NCBI Taxonomy" id="6832"/>
    <lineage>
        <taxon>Eukaryota</taxon>
        <taxon>Metazoa</taxon>
        <taxon>Ecdysozoa</taxon>
        <taxon>Arthropoda</taxon>
        <taxon>Crustacea</taxon>
        <taxon>Multicrustacea</taxon>
        <taxon>Hexanauplia</taxon>
        <taxon>Copepoda</taxon>
        <taxon>Harpacticoida</taxon>
        <taxon>Harpacticidae</taxon>
        <taxon>Tigriopus</taxon>
    </lineage>
</organism>
<dbReference type="GO" id="GO:0000932">
    <property type="term" value="C:P-body"/>
    <property type="evidence" value="ECO:0007669"/>
    <property type="project" value="UniProtKB-SubCell"/>
</dbReference>